<dbReference type="AlphaFoldDB" id="A0A8J7MGA4"/>
<gene>
    <name evidence="1" type="ORF">JIN82_08905</name>
</gene>
<evidence type="ECO:0000313" key="1">
    <source>
        <dbReference type="EMBL" id="MBK1791269.1"/>
    </source>
</evidence>
<protein>
    <submittedName>
        <fullName evidence="1">Uncharacterized protein</fullName>
    </submittedName>
</protein>
<accession>A0A8J7MGA4</accession>
<proteinExistence type="predicted"/>
<keyword evidence="2" id="KW-1185">Reference proteome</keyword>
<dbReference type="EMBL" id="JAENIM010000039">
    <property type="protein sequence ID" value="MBK1791269.1"/>
    <property type="molecule type" value="Genomic_DNA"/>
</dbReference>
<dbReference type="RefSeq" id="WP_200311281.1">
    <property type="nucleotide sequence ID" value="NZ_JAENIM010000039.1"/>
</dbReference>
<sequence length="175" mass="19532">MMKFGKILFISFCSLCTFSCDSEDENHTGSVSTEDKEVEDRKAARVFELESIVIPVVDFENTSVEEAIDFLRIRARELDREVEPSYKGVSFIIRKTRSNVEYENTENTEDLLSSDVNSTNAITLKAENIKLVDALAEIATQTELDIYFIGGGCTLVPKGTKIDSAAEAWTVIQAE</sequence>
<dbReference type="Proteomes" id="UP000624703">
    <property type="component" value="Unassembled WGS sequence"/>
</dbReference>
<name>A0A8J7MGA4_9BACT</name>
<reference evidence="1" key="1">
    <citation type="submission" date="2021-01" db="EMBL/GenBank/DDBJ databases">
        <title>Modified the classification status of verrucomicrobia.</title>
        <authorList>
            <person name="Feng X."/>
        </authorList>
    </citation>
    <scope>NUCLEOTIDE SEQUENCE</scope>
    <source>
        <strain evidence="1">_KCTC 22039</strain>
    </source>
</reference>
<evidence type="ECO:0000313" key="2">
    <source>
        <dbReference type="Proteomes" id="UP000624703"/>
    </source>
</evidence>
<organism evidence="1 2">
    <name type="scientific">Persicirhabdus sediminis</name>
    <dbReference type="NCBI Taxonomy" id="454144"/>
    <lineage>
        <taxon>Bacteria</taxon>
        <taxon>Pseudomonadati</taxon>
        <taxon>Verrucomicrobiota</taxon>
        <taxon>Verrucomicrobiia</taxon>
        <taxon>Verrucomicrobiales</taxon>
        <taxon>Verrucomicrobiaceae</taxon>
        <taxon>Persicirhabdus</taxon>
    </lineage>
</organism>
<comment type="caution">
    <text evidence="1">The sequence shown here is derived from an EMBL/GenBank/DDBJ whole genome shotgun (WGS) entry which is preliminary data.</text>
</comment>